<dbReference type="EMBL" id="SUNH01000088">
    <property type="protein sequence ID" value="TJZ76615.1"/>
    <property type="molecule type" value="Genomic_DNA"/>
</dbReference>
<accession>A0A4U0Q664</accession>
<gene>
    <name evidence="2" type="ORF">FA740_19395</name>
</gene>
<sequence length="68" mass="7155">MKRAALLLSLVAPTPLAAQGVPTDYNAETMLKLCRGAADGDPDMQSMICTFRIQGVAAITGENCLSKD</sequence>
<proteinExistence type="predicted"/>
<feature type="signal peptide" evidence="1">
    <location>
        <begin position="1"/>
        <end position="17"/>
    </location>
</feature>
<dbReference type="AlphaFoldDB" id="A0A4U0Q664"/>
<protein>
    <submittedName>
        <fullName evidence="2">Uncharacterized protein</fullName>
    </submittedName>
</protein>
<evidence type="ECO:0000313" key="2">
    <source>
        <dbReference type="EMBL" id="TJZ76615.1"/>
    </source>
</evidence>
<reference evidence="2 3" key="1">
    <citation type="submission" date="2019-04" db="EMBL/GenBank/DDBJ databases">
        <authorList>
            <person name="Li J."/>
        </authorList>
    </citation>
    <scope>NUCLEOTIDE SEQUENCE [LARGE SCALE GENOMIC DNA]</scope>
    <source>
        <strain evidence="2 3">CCTCC AB2016182</strain>
    </source>
</reference>
<evidence type="ECO:0000313" key="3">
    <source>
        <dbReference type="Proteomes" id="UP000306223"/>
    </source>
</evidence>
<organism evidence="2 3">
    <name type="scientific">Paracoccus hibiscisoli</name>
    <dbReference type="NCBI Taxonomy" id="2023261"/>
    <lineage>
        <taxon>Bacteria</taxon>
        <taxon>Pseudomonadati</taxon>
        <taxon>Pseudomonadota</taxon>
        <taxon>Alphaproteobacteria</taxon>
        <taxon>Rhodobacterales</taxon>
        <taxon>Paracoccaceae</taxon>
        <taxon>Paracoccus</taxon>
    </lineage>
</organism>
<dbReference type="Proteomes" id="UP000306223">
    <property type="component" value="Unassembled WGS sequence"/>
</dbReference>
<keyword evidence="1" id="KW-0732">Signal</keyword>
<name>A0A4U0Q664_9RHOB</name>
<evidence type="ECO:0000256" key="1">
    <source>
        <dbReference type="SAM" id="SignalP"/>
    </source>
</evidence>
<keyword evidence="3" id="KW-1185">Reference proteome</keyword>
<comment type="caution">
    <text evidence="2">The sequence shown here is derived from an EMBL/GenBank/DDBJ whole genome shotgun (WGS) entry which is preliminary data.</text>
</comment>
<dbReference type="RefSeq" id="WP_136858424.1">
    <property type="nucleotide sequence ID" value="NZ_SUNH01000088.1"/>
</dbReference>
<feature type="chain" id="PRO_5021027754" evidence="1">
    <location>
        <begin position="18"/>
        <end position="68"/>
    </location>
</feature>